<evidence type="ECO:0000313" key="2">
    <source>
        <dbReference type="EMBL" id="MQL96508.1"/>
    </source>
</evidence>
<dbReference type="Proteomes" id="UP000652761">
    <property type="component" value="Unassembled WGS sequence"/>
</dbReference>
<evidence type="ECO:0000313" key="3">
    <source>
        <dbReference type="Proteomes" id="UP000652761"/>
    </source>
</evidence>
<comment type="caution">
    <text evidence="2">The sequence shown here is derived from an EMBL/GenBank/DDBJ whole genome shotgun (WGS) entry which is preliminary data.</text>
</comment>
<feature type="compositionally biased region" description="Polar residues" evidence="1">
    <location>
        <begin position="18"/>
        <end position="33"/>
    </location>
</feature>
<reference evidence="2" key="1">
    <citation type="submission" date="2017-07" db="EMBL/GenBank/DDBJ databases">
        <title>Taro Niue Genome Assembly and Annotation.</title>
        <authorList>
            <person name="Atibalentja N."/>
            <person name="Keating K."/>
            <person name="Fields C.J."/>
        </authorList>
    </citation>
    <scope>NUCLEOTIDE SEQUENCE</scope>
    <source>
        <strain evidence="2">Niue_2</strain>
        <tissue evidence="2">Leaf</tissue>
    </source>
</reference>
<accession>A0A843VJ74</accession>
<protein>
    <submittedName>
        <fullName evidence="2">Uncharacterized protein</fullName>
    </submittedName>
</protein>
<sequence length="101" mass="10948">GRTTQHKSEGVQEDDKTSTVLSTGTSPEHTRTWLTQNLGLPAEEVSTAKYGAHTTFPPLHAASLRREHVKLSSNKSSRPEILQHNPLAEQSSCDLCSAGVL</sequence>
<evidence type="ECO:0000256" key="1">
    <source>
        <dbReference type="SAM" id="MobiDB-lite"/>
    </source>
</evidence>
<name>A0A843VJ74_COLES</name>
<feature type="compositionally biased region" description="Basic and acidic residues" evidence="1">
    <location>
        <begin position="1"/>
        <end position="17"/>
    </location>
</feature>
<keyword evidence="3" id="KW-1185">Reference proteome</keyword>
<feature type="region of interest" description="Disordered" evidence="1">
    <location>
        <begin position="1"/>
        <end position="33"/>
    </location>
</feature>
<organism evidence="2 3">
    <name type="scientific">Colocasia esculenta</name>
    <name type="common">Wild taro</name>
    <name type="synonym">Arum esculentum</name>
    <dbReference type="NCBI Taxonomy" id="4460"/>
    <lineage>
        <taxon>Eukaryota</taxon>
        <taxon>Viridiplantae</taxon>
        <taxon>Streptophyta</taxon>
        <taxon>Embryophyta</taxon>
        <taxon>Tracheophyta</taxon>
        <taxon>Spermatophyta</taxon>
        <taxon>Magnoliopsida</taxon>
        <taxon>Liliopsida</taxon>
        <taxon>Araceae</taxon>
        <taxon>Aroideae</taxon>
        <taxon>Colocasieae</taxon>
        <taxon>Colocasia</taxon>
    </lineage>
</organism>
<dbReference type="EMBL" id="NMUH01001923">
    <property type="protein sequence ID" value="MQL96508.1"/>
    <property type="molecule type" value="Genomic_DNA"/>
</dbReference>
<dbReference type="AlphaFoldDB" id="A0A843VJ74"/>
<proteinExistence type="predicted"/>
<feature type="non-terminal residue" evidence="2">
    <location>
        <position position="1"/>
    </location>
</feature>
<gene>
    <name evidence="2" type="ORF">Taro_029185</name>
</gene>